<protein>
    <submittedName>
        <fullName evidence="1">Zinc finger CCHC-type protein</fullName>
    </submittedName>
</protein>
<reference evidence="2" key="1">
    <citation type="journal article" date="2022" name="Nat. Commun.">
        <title>Chromosome evolution and the genetic basis of agronomically important traits in greater yam.</title>
        <authorList>
            <person name="Bredeson J.V."/>
            <person name="Lyons J.B."/>
            <person name="Oniyinde I.O."/>
            <person name="Okereke N.R."/>
            <person name="Kolade O."/>
            <person name="Nnabue I."/>
            <person name="Nwadili C.O."/>
            <person name="Hribova E."/>
            <person name="Parker M."/>
            <person name="Nwogha J."/>
            <person name="Shu S."/>
            <person name="Carlson J."/>
            <person name="Kariba R."/>
            <person name="Muthemba S."/>
            <person name="Knop K."/>
            <person name="Barton G.J."/>
            <person name="Sherwood A.V."/>
            <person name="Lopez-Montes A."/>
            <person name="Asiedu R."/>
            <person name="Jamnadass R."/>
            <person name="Muchugi A."/>
            <person name="Goodstein D."/>
            <person name="Egesi C.N."/>
            <person name="Featherston J."/>
            <person name="Asfaw A."/>
            <person name="Simpson G.G."/>
            <person name="Dolezel J."/>
            <person name="Hendre P.S."/>
            <person name="Van Deynze A."/>
            <person name="Kumar P.L."/>
            <person name="Obidiegwu J.E."/>
            <person name="Bhattacharjee R."/>
            <person name="Rokhsar D.S."/>
        </authorList>
    </citation>
    <scope>NUCLEOTIDE SEQUENCE [LARGE SCALE GENOMIC DNA]</scope>
    <source>
        <strain evidence="2">cv. TDa95/00328</strain>
    </source>
</reference>
<sequence length="201" mass="22910">MKVYGDAITEKTVVSKILRSLTPKFTHIVAAIEEAKDLSILSLDELSGSLQAHEVRLNKLSEYVESKAFQVEGETSNVKRDDKSSSRGRGKNNYRGRGRGRGRGRSTDRQRQQYSDSRTSKGSIQCHIYKRYGHMKAECWFKDKQVNIAEEQEDSSNLFMVHSNNSDPPPHSIWVVDSGCSNHMTDIKECFRNLDEHRSSQ</sequence>
<proteinExistence type="predicted"/>
<evidence type="ECO:0000313" key="2">
    <source>
        <dbReference type="Proteomes" id="UP000827976"/>
    </source>
</evidence>
<dbReference type="EMBL" id="CM037011">
    <property type="protein sequence ID" value="KAH7691867.1"/>
    <property type="molecule type" value="Genomic_DNA"/>
</dbReference>
<name>A0ACB7WTP7_DIOAL</name>
<comment type="caution">
    <text evidence="1">The sequence shown here is derived from an EMBL/GenBank/DDBJ whole genome shotgun (WGS) entry which is preliminary data.</text>
</comment>
<accession>A0ACB7WTP7</accession>
<organism evidence="1 2">
    <name type="scientific">Dioscorea alata</name>
    <name type="common">Purple yam</name>
    <dbReference type="NCBI Taxonomy" id="55571"/>
    <lineage>
        <taxon>Eukaryota</taxon>
        <taxon>Viridiplantae</taxon>
        <taxon>Streptophyta</taxon>
        <taxon>Embryophyta</taxon>
        <taxon>Tracheophyta</taxon>
        <taxon>Spermatophyta</taxon>
        <taxon>Magnoliopsida</taxon>
        <taxon>Liliopsida</taxon>
        <taxon>Dioscoreales</taxon>
        <taxon>Dioscoreaceae</taxon>
        <taxon>Dioscorea</taxon>
    </lineage>
</organism>
<gene>
    <name evidence="1" type="ORF">IHE45_01G026500</name>
</gene>
<evidence type="ECO:0000313" key="1">
    <source>
        <dbReference type="EMBL" id="KAH7691867.1"/>
    </source>
</evidence>
<dbReference type="Proteomes" id="UP000827976">
    <property type="component" value="Chromosome 1"/>
</dbReference>
<keyword evidence="2" id="KW-1185">Reference proteome</keyword>